<keyword evidence="2" id="KW-1185">Reference proteome</keyword>
<name>A0ABX6T6Z5_9SPHN</name>
<dbReference type="EMBL" id="CP060780">
    <property type="protein sequence ID" value="QNP43428.1"/>
    <property type="molecule type" value="Genomic_DNA"/>
</dbReference>
<evidence type="ECO:0000313" key="1">
    <source>
        <dbReference type="EMBL" id="QNP43428.1"/>
    </source>
</evidence>
<dbReference type="RefSeq" id="WP_187714858.1">
    <property type="nucleotide sequence ID" value="NZ_BAABJC010000001.1"/>
</dbReference>
<dbReference type="Proteomes" id="UP000516134">
    <property type="component" value="Chromosome"/>
</dbReference>
<gene>
    <name evidence="1" type="ORF">H9L15_00880</name>
</gene>
<organism evidence="1 2">
    <name type="scientific">Sphingomonas daechungensis</name>
    <dbReference type="NCBI Taxonomy" id="1176646"/>
    <lineage>
        <taxon>Bacteria</taxon>
        <taxon>Pseudomonadati</taxon>
        <taxon>Pseudomonadota</taxon>
        <taxon>Alphaproteobacteria</taxon>
        <taxon>Sphingomonadales</taxon>
        <taxon>Sphingomonadaceae</taxon>
        <taxon>Sphingomonas</taxon>
    </lineage>
</organism>
<proteinExistence type="predicted"/>
<reference evidence="1 2" key="1">
    <citation type="submission" date="2020-08" db="EMBL/GenBank/DDBJ databases">
        <title>Genome sequence of Sphingomonas daechungensis KACC 18115T.</title>
        <authorList>
            <person name="Hyun D.-W."/>
            <person name="Bae J.-W."/>
        </authorList>
    </citation>
    <scope>NUCLEOTIDE SEQUENCE [LARGE SCALE GENOMIC DNA]</scope>
    <source>
        <strain evidence="1 2">KACC 18115</strain>
    </source>
</reference>
<evidence type="ECO:0000313" key="2">
    <source>
        <dbReference type="Proteomes" id="UP000516134"/>
    </source>
</evidence>
<protein>
    <submittedName>
        <fullName evidence="1">Uncharacterized protein</fullName>
    </submittedName>
</protein>
<accession>A0ABX6T6Z5</accession>
<sequence>MCHMSVEIDQSIHPVAPVLSAVEDSGFYLRSIRVVPCARSRLASVYLSLGGGSKSDLQHLLANVRQLPGVLTTESTIPPV</sequence>